<sequence length="36" mass="3941">MGAKTGGGYILLSSAMNRSIDDLRETVLDIQEGYHE</sequence>
<name>A0ABM9D010_9BACL</name>
<evidence type="ECO:0000313" key="1">
    <source>
        <dbReference type="EMBL" id="CAH1230360.1"/>
    </source>
</evidence>
<gene>
    <name evidence="1" type="ORF">PAECIP111891_06656</name>
</gene>
<comment type="caution">
    <text evidence="1">The sequence shown here is derived from an EMBL/GenBank/DDBJ whole genome shotgun (WGS) entry which is preliminary data.</text>
</comment>
<dbReference type="EMBL" id="CAKMMW010000037">
    <property type="protein sequence ID" value="CAH1230360.1"/>
    <property type="molecule type" value="Genomic_DNA"/>
</dbReference>
<organism evidence="1 2">
    <name type="scientific">Paenibacillus allorhizoplanae</name>
    <dbReference type="NCBI Taxonomy" id="2905648"/>
    <lineage>
        <taxon>Bacteria</taxon>
        <taxon>Bacillati</taxon>
        <taxon>Bacillota</taxon>
        <taxon>Bacilli</taxon>
        <taxon>Bacillales</taxon>
        <taxon>Paenibacillaceae</taxon>
        <taxon>Paenibacillus</taxon>
    </lineage>
</organism>
<evidence type="ECO:0000313" key="2">
    <source>
        <dbReference type="Proteomes" id="UP000838821"/>
    </source>
</evidence>
<protein>
    <submittedName>
        <fullName evidence="1">Uncharacterized protein</fullName>
    </submittedName>
</protein>
<dbReference type="Proteomes" id="UP000838821">
    <property type="component" value="Unassembled WGS sequence"/>
</dbReference>
<reference evidence="1" key="1">
    <citation type="submission" date="2022-01" db="EMBL/GenBank/DDBJ databases">
        <authorList>
            <person name="Criscuolo A."/>
        </authorList>
    </citation>
    <scope>NUCLEOTIDE SEQUENCE</scope>
    <source>
        <strain evidence="1">CIP111891</strain>
    </source>
</reference>
<accession>A0ABM9D010</accession>
<proteinExistence type="predicted"/>
<keyword evidence="2" id="KW-1185">Reference proteome</keyword>